<accession>A0A2K9NT94</accession>
<dbReference type="Proteomes" id="UP000235584">
    <property type="component" value="Chromosome"/>
</dbReference>
<gene>
    <name evidence="1" type="ORF">C0V70_11670</name>
</gene>
<reference evidence="1 2" key="1">
    <citation type="submission" date="2018-01" db="EMBL/GenBank/DDBJ databases">
        <title>Complete genome sequence of Bacteriovorax stolpii DSM12778.</title>
        <authorList>
            <person name="Tang B."/>
            <person name="Chang J."/>
        </authorList>
    </citation>
    <scope>NUCLEOTIDE SEQUENCE [LARGE SCALE GENOMIC DNA]</scope>
    <source>
        <strain evidence="1 2">DSM 12778</strain>
    </source>
</reference>
<name>A0A2K9NT94_BACTC</name>
<protein>
    <submittedName>
        <fullName evidence="1">Uncharacterized protein</fullName>
    </submittedName>
</protein>
<keyword evidence="2" id="KW-1185">Reference proteome</keyword>
<dbReference type="EMBL" id="CP025704">
    <property type="protein sequence ID" value="AUN98746.1"/>
    <property type="molecule type" value="Genomic_DNA"/>
</dbReference>
<proteinExistence type="predicted"/>
<evidence type="ECO:0000313" key="2">
    <source>
        <dbReference type="Proteomes" id="UP000235584"/>
    </source>
</evidence>
<dbReference type="SUPFAM" id="SSF82866">
    <property type="entry name" value="Multidrug efflux transporter AcrB transmembrane domain"/>
    <property type="match status" value="1"/>
</dbReference>
<dbReference type="AlphaFoldDB" id="A0A2K9NT94"/>
<evidence type="ECO:0000313" key="1">
    <source>
        <dbReference type="EMBL" id="AUN98746.1"/>
    </source>
</evidence>
<sequence length="239" mass="26940">MGSIARFFKFLKESWQLVLKNFRVYLASYIAFFLVDVLASIPWQAFGFPEQSTPEILFSLLVGISSLVIIVNVILIEKSRYKHREKEQLLYSVPTYLIYSLYSVLIILIGPGAVLLAGSMGGIPQPVMIGLAVLVGLIVAIFVAMVALASVLIDNDSINYFKMSYRMARQDVLLIICFGALSFLAELPSFAFDQIPDWRFVVSFNLLYAFFDAAAMITLTVTSVRIFYYLKHQLNDQSQ</sequence>
<organism evidence="1 2">
    <name type="scientific">Bacteriovorax stolpii</name>
    <name type="common">Bdellovibrio stolpii</name>
    <dbReference type="NCBI Taxonomy" id="960"/>
    <lineage>
        <taxon>Bacteria</taxon>
        <taxon>Pseudomonadati</taxon>
        <taxon>Bdellovibrionota</taxon>
        <taxon>Bacteriovoracia</taxon>
        <taxon>Bacteriovoracales</taxon>
        <taxon>Bacteriovoracaceae</taxon>
        <taxon>Bacteriovorax</taxon>
    </lineage>
</organism>
<dbReference type="KEGG" id="bsto:C0V70_11670"/>
<dbReference type="RefSeq" id="WP_102244037.1">
    <property type="nucleotide sequence ID" value="NZ_CP025704.1"/>
</dbReference>